<dbReference type="GO" id="GO:0005634">
    <property type="term" value="C:nucleus"/>
    <property type="evidence" value="ECO:0007669"/>
    <property type="project" value="UniProtKB-SubCell"/>
</dbReference>
<dbReference type="Pfam" id="PF05920">
    <property type="entry name" value="Homeobox_KN"/>
    <property type="match status" value="1"/>
</dbReference>
<name>A0AA88KY29_NAELO</name>
<evidence type="ECO:0000256" key="3">
    <source>
        <dbReference type="ARBA" id="ARBA00023242"/>
    </source>
</evidence>
<dbReference type="PROSITE" id="PS00027">
    <property type="entry name" value="HOMEOBOX_1"/>
    <property type="match status" value="1"/>
</dbReference>
<dbReference type="GeneID" id="68099625"/>
<feature type="compositionally biased region" description="Low complexity" evidence="5">
    <location>
        <begin position="59"/>
        <end position="76"/>
    </location>
</feature>
<dbReference type="PANTHER" id="PTHR11850">
    <property type="entry name" value="HOMEOBOX PROTEIN TRANSCRIPTION FACTORS"/>
    <property type="match status" value="1"/>
</dbReference>
<evidence type="ECO:0000313" key="7">
    <source>
        <dbReference type="EMBL" id="KAG2393640.1"/>
    </source>
</evidence>
<keyword evidence="1 4" id="KW-0238">DNA-binding</keyword>
<dbReference type="SMART" id="SM00389">
    <property type="entry name" value="HOX"/>
    <property type="match status" value="1"/>
</dbReference>
<feature type="DNA-binding region" description="Homeobox" evidence="4">
    <location>
        <begin position="296"/>
        <end position="358"/>
    </location>
</feature>
<feature type="compositionally biased region" description="Polar residues" evidence="5">
    <location>
        <begin position="383"/>
        <end position="397"/>
    </location>
</feature>
<evidence type="ECO:0000256" key="1">
    <source>
        <dbReference type="ARBA" id="ARBA00023125"/>
    </source>
</evidence>
<dbReference type="RefSeq" id="XP_044555534.1">
    <property type="nucleotide sequence ID" value="XM_044697113.1"/>
</dbReference>
<reference evidence="7 8" key="1">
    <citation type="journal article" date="2018" name="BMC Genomics">
        <title>The genome of Naegleria lovaniensis, the basis for a comparative approach to unravel pathogenicity factors of the human pathogenic amoeba N. fowleri.</title>
        <authorList>
            <person name="Liechti N."/>
            <person name="Schurch N."/>
            <person name="Bruggmann R."/>
            <person name="Wittwer M."/>
        </authorList>
    </citation>
    <scope>NUCLEOTIDE SEQUENCE [LARGE SCALE GENOMIC DNA]</scope>
    <source>
        <strain evidence="7 8">ATCC 30569</strain>
    </source>
</reference>
<evidence type="ECO:0000256" key="4">
    <source>
        <dbReference type="PROSITE-ProRule" id="PRU00108"/>
    </source>
</evidence>
<feature type="region of interest" description="Disordered" evidence="5">
    <location>
        <begin position="55"/>
        <end position="93"/>
    </location>
</feature>
<dbReference type="EMBL" id="PYSW02000002">
    <property type="protein sequence ID" value="KAG2393640.1"/>
    <property type="molecule type" value="Genomic_DNA"/>
</dbReference>
<dbReference type="AlphaFoldDB" id="A0AA88KY29"/>
<gene>
    <name evidence="7" type="ORF">C9374_007171</name>
</gene>
<dbReference type="Proteomes" id="UP000816034">
    <property type="component" value="Unassembled WGS sequence"/>
</dbReference>
<evidence type="ECO:0000259" key="6">
    <source>
        <dbReference type="PROSITE" id="PS50071"/>
    </source>
</evidence>
<feature type="compositionally biased region" description="Polar residues" evidence="5">
    <location>
        <begin position="77"/>
        <end position="93"/>
    </location>
</feature>
<sequence length="397" mass="43764">MSQVASSQSIIHHPLFPSLLATHSVTVADGHRHYKSASSQPSTITSEDIKKKLTETGESNNNNNNGNNNSDSSSMNAIQQQQQPSLNMTSGSSDSTILLPIQQDESSVVNQLCNNFLVQTNYPSVVESEIPSMVMNSQQPSQFDQSICGLAAITALHKMELQTMYHLCEDFIDQMQHTLHIDKQNAKYSAKQRIQHPNVYSGTNVVMFMNHSGGVANGTGLHSSMSGGSGGVGVGGHFDSYDPLDASPNLALDQHPNGSDDGLGDDDGDYPLAEIKKTEDVVKELKKRYSGEVLTLAKKKKNFSKSATDVLNVWFFQHLHDPYPSDDEKRILSQQTGLSLSQVNNWFGNKRMRYKRKMLEQNRRNGQKGAGASQAGGDEDDSPQQLQFHNDQDFNFN</sequence>
<dbReference type="InterPro" id="IPR050224">
    <property type="entry name" value="TALE_homeobox"/>
</dbReference>
<dbReference type="SUPFAM" id="SSF46689">
    <property type="entry name" value="Homeodomain-like"/>
    <property type="match status" value="1"/>
</dbReference>
<dbReference type="GO" id="GO:0000981">
    <property type="term" value="F:DNA-binding transcription factor activity, RNA polymerase II-specific"/>
    <property type="evidence" value="ECO:0007669"/>
    <property type="project" value="InterPro"/>
</dbReference>
<dbReference type="Gene3D" id="1.10.10.60">
    <property type="entry name" value="Homeodomain-like"/>
    <property type="match status" value="1"/>
</dbReference>
<comment type="caution">
    <text evidence="7">The sequence shown here is derived from an EMBL/GenBank/DDBJ whole genome shotgun (WGS) entry which is preliminary data.</text>
</comment>
<dbReference type="InterPro" id="IPR008422">
    <property type="entry name" value="KN_HD"/>
</dbReference>
<dbReference type="CDD" id="cd00086">
    <property type="entry name" value="homeodomain"/>
    <property type="match status" value="1"/>
</dbReference>
<keyword evidence="2 4" id="KW-0371">Homeobox</keyword>
<organism evidence="7 8">
    <name type="scientific">Naegleria lovaniensis</name>
    <name type="common">Amoeba</name>
    <dbReference type="NCBI Taxonomy" id="51637"/>
    <lineage>
        <taxon>Eukaryota</taxon>
        <taxon>Discoba</taxon>
        <taxon>Heterolobosea</taxon>
        <taxon>Tetramitia</taxon>
        <taxon>Eutetramitia</taxon>
        <taxon>Vahlkampfiidae</taxon>
        <taxon>Naegleria</taxon>
    </lineage>
</organism>
<keyword evidence="3 4" id="KW-0539">Nucleus</keyword>
<keyword evidence="8" id="KW-1185">Reference proteome</keyword>
<dbReference type="InterPro" id="IPR017970">
    <property type="entry name" value="Homeobox_CS"/>
</dbReference>
<evidence type="ECO:0000256" key="5">
    <source>
        <dbReference type="SAM" id="MobiDB-lite"/>
    </source>
</evidence>
<dbReference type="InterPro" id="IPR001356">
    <property type="entry name" value="HD"/>
</dbReference>
<protein>
    <recommendedName>
        <fullName evidence="6">Homeobox domain-containing protein</fullName>
    </recommendedName>
</protein>
<accession>A0AA88KY29</accession>
<dbReference type="PROSITE" id="PS50071">
    <property type="entry name" value="HOMEOBOX_2"/>
    <property type="match status" value="1"/>
</dbReference>
<feature type="domain" description="Homeobox" evidence="6">
    <location>
        <begin position="294"/>
        <end position="357"/>
    </location>
</feature>
<feature type="region of interest" description="Disordered" evidence="5">
    <location>
        <begin position="361"/>
        <end position="397"/>
    </location>
</feature>
<feature type="region of interest" description="Disordered" evidence="5">
    <location>
        <begin position="245"/>
        <end position="268"/>
    </location>
</feature>
<evidence type="ECO:0000313" key="8">
    <source>
        <dbReference type="Proteomes" id="UP000816034"/>
    </source>
</evidence>
<evidence type="ECO:0000256" key="2">
    <source>
        <dbReference type="ARBA" id="ARBA00023155"/>
    </source>
</evidence>
<dbReference type="GO" id="GO:0003677">
    <property type="term" value="F:DNA binding"/>
    <property type="evidence" value="ECO:0007669"/>
    <property type="project" value="UniProtKB-UniRule"/>
</dbReference>
<proteinExistence type="predicted"/>
<dbReference type="InterPro" id="IPR009057">
    <property type="entry name" value="Homeodomain-like_sf"/>
</dbReference>
<comment type="subcellular location">
    <subcellularLocation>
        <location evidence="4">Nucleus</location>
    </subcellularLocation>
</comment>